<organism evidence="1 2">
    <name type="scientific">Cressdnaviricota sp</name>
    <dbReference type="NCBI Taxonomy" id="2748378"/>
    <lineage>
        <taxon>Viruses</taxon>
        <taxon>Monodnaviria</taxon>
        <taxon>Shotokuvirae</taxon>
        <taxon>Cressdnaviricota</taxon>
    </lineage>
</organism>
<accession>A0A345MY62</accession>
<dbReference type="Proteomes" id="UP000278544">
    <property type="component" value="Segment"/>
</dbReference>
<reference evidence="1 2" key="1">
    <citation type="submission" date="2018-07" db="EMBL/GenBank/DDBJ databases">
        <title>Uncovering a Universe of Circular DNA Viruses in Animal Metagenomes.</title>
        <authorList>
            <person name="Tisza M."/>
            <person name="Buck C."/>
            <person name="Pastrana D."/>
            <person name="Welch N."/>
            <person name="Peretti A."/>
        </authorList>
    </citation>
    <scope>NUCLEOTIDE SEQUENCE [LARGE SCALE GENOMIC DNA]</scope>
    <source>
        <strain evidence="1">Ctce741</strain>
    </source>
</reference>
<evidence type="ECO:0000313" key="1">
    <source>
        <dbReference type="EMBL" id="AXH76312.1"/>
    </source>
</evidence>
<name>A0A345MY62_9VIRU</name>
<keyword evidence="2" id="KW-1185">Reference proteome</keyword>
<dbReference type="EMBL" id="MH617353">
    <property type="protein sequence ID" value="AXH76312.1"/>
    <property type="molecule type" value="Genomic_DNA"/>
</dbReference>
<sequence>MSYKVFEREIIEALGPVQQWTPKFVKNKTRAPAALFVRLPSNPLSHHEKFVVFLFMLGNGVPKSVILQWFLTKHGGSKSDAQESLDAIMKRIAVGTYDYYDVIHGHFARYYEGRVAARWVPVERTFEEKRKGPMSDKEFESRYGKSRDAVKRGYETQLDIMDLPDFIAASDKDPYIYH</sequence>
<protein>
    <submittedName>
        <fullName evidence="1">Uncharacterized protein</fullName>
    </submittedName>
</protein>
<evidence type="ECO:0000313" key="2">
    <source>
        <dbReference type="Proteomes" id="UP000278544"/>
    </source>
</evidence>
<proteinExistence type="predicted"/>